<keyword evidence="1" id="KW-0378">Hydrolase</keyword>
<reference evidence="1" key="1">
    <citation type="submission" date="2021-06" db="EMBL/GenBank/DDBJ databases">
        <authorList>
            <person name="Ellington A.J."/>
            <person name="Bryan N.C."/>
            <person name="Christner B.C."/>
            <person name="Reisch C.R."/>
        </authorList>
    </citation>
    <scope>NUCLEOTIDE SEQUENCE</scope>
    <source>
        <strain evidence="1">L6-1</strain>
    </source>
</reference>
<organism evidence="1 2">
    <name type="scientific">Curtobacterium aetherium</name>
    <dbReference type="NCBI Taxonomy" id="2841594"/>
    <lineage>
        <taxon>Bacteria</taxon>
        <taxon>Bacillati</taxon>
        <taxon>Actinomycetota</taxon>
        <taxon>Actinomycetes</taxon>
        <taxon>Micrococcales</taxon>
        <taxon>Microbacteriaceae</taxon>
        <taxon>Curtobacterium</taxon>
    </lineage>
</organism>
<dbReference type="EMBL" id="CP076544">
    <property type="protein sequence ID" value="QWS32657.1"/>
    <property type="molecule type" value="Genomic_DNA"/>
</dbReference>
<sequence length="396" mass="41940">MRILHTGDWHLGRTLLGADLLGHQAVFLDHLVQVVRDRAVDLVVVAGDVYDRAIPPVEAVRMLSDVLVRLAGTATVVVTPGNHDSAVRLGFGAGVMNDRVRILAEPGRLAEPVLVDPGSVDAGRADGGGPVAVYGLPYLQPDMVRYALAPVPDEPLARSHQAVVGAAMDRVRSDLATRPGTRSVVVAHAFVGGALPSDSEQDIRVGGVDRVAESTFDGIDYVALGHLHGPQRVGAGDRIRYAGSPLAFSFGERNHTKSVTLVDLAADGSVTVELLPTPVPRRLVDVRGSIEQIESGAFAEHADAWVRVAVTDTVHPERLYARVKDRFPHALAITHEPTDAPDRSPARAVSATSDPVEVAADFVTYATGGAPDDLERGILRDAYESAAATLAEQGAR</sequence>
<name>A0ACD1E222_9MICO</name>
<accession>A0ACD1E222</accession>
<keyword evidence="1" id="KW-0269">Exonuclease</keyword>
<evidence type="ECO:0000313" key="2">
    <source>
        <dbReference type="Proteomes" id="UP000681794"/>
    </source>
</evidence>
<gene>
    <name evidence="1" type="ORF">KM842_10205</name>
</gene>
<proteinExistence type="predicted"/>
<evidence type="ECO:0000313" key="1">
    <source>
        <dbReference type="EMBL" id="QWS32657.1"/>
    </source>
</evidence>
<dbReference type="Proteomes" id="UP000681794">
    <property type="component" value="Chromosome"/>
</dbReference>
<keyword evidence="2" id="KW-1185">Reference proteome</keyword>
<protein>
    <submittedName>
        <fullName evidence="1">Exonuclease SbcCD subunit D</fullName>
    </submittedName>
</protein>
<keyword evidence="1" id="KW-0540">Nuclease</keyword>